<comment type="subcellular location">
    <subcellularLocation>
        <location evidence="1">Virion</location>
    </subcellularLocation>
</comment>
<protein>
    <recommendedName>
        <fullName evidence="8">Poly(A) polymerase catalytic subunit domain-containing protein</fullName>
    </recommendedName>
</protein>
<proteinExistence type="predicted"/>
<name>A0A6C0KVJ2_9ZZZZ</name>
<dbReference type="GO" id="GO:0016740">
    <property type="term" value="F:transferase activity"/>
    <property type="evidence" value="ECO:0007669"/>
    <property type="project" value="UniProtKB-KW"/>
</dbReference>
<feature type="domain" description="Poly(A) polymerase catalytic subunit" evidence="8">
    <location>
        <begin position="39"/>
        <end position="167"/>
    </location>
</feature>
<accession>A0A6C0KVJ2</accession>
<keyword evidence="2" id="KW-0507">mRNA processing</keyword>
<dbReference type="GO" id="GO:0005524">
    <property type="term" value="F:ATP binding"/>
    <property type="evidence" value="ECO:0007669"/>
    <property type="project" value="UniProtKB-KW"/>
</dbReference>
<evidence type="ECO:0000256" key="1">
    <source>
        <dbReference type="ARBA" id="ARBA00004328"/>
    </source>
</evidence>
<dbReference type="AlphaFoldDB" id="A0A6C0KVJ2"/>
<sequence>MAADKIIKLQLHKIDKIAEQKQNEIDKEQYRKYSPIFDIVYKILKTQPVLLYGGMAINEMLPKKLKIYKENVLPDIDVFCIHPEKIAKRIVGFLQKNGHPISSYGDALHEGTYKIYVDGLQVIDITSVSPATFKSLSHKSMRTSTGIKIVNPQFIRMSLHMMLSQPNDAHRWHKVFERLILFYKINPPHKCTFKQPTSTIKNLNTRTTNTNTNTRTTNRVISDEIYEYIKQTDFIVFGYNEIKTFFGSDNNNIPNIKQPLIQLLVKEDVFEIATDIVEKLGHPKLNLSKVFEADDFISRHIFIYNGTEKIATLYTASACVSFIDHDGLRIASIHTIIRMYMLMLFSSYTHFKKDQDNIECLVNLLAILQYKNIGSKNKLFREFIMECYGIHKGLITLKRERLIRYAK</sequence>
<dbReference type="GO" id="GO:0006397">
    <property type="term" value="P:mRNA processing"/>
    <property type="evidence" value="ECO:0007669"/>
    <property type="project" value="UniProtKB-KW"/>
</dbReference>
<dbReference type="EMBL" id="MN740981">
    <property type="protein sequence ID" value="QHU21156.1"/>
    <property type="molecule type" value="Genomic_DNA"/>
</dbReference>
<evidence type="ECO:0000256" key="5">
    <source>
        <dbReference type="ARBA" id="ARBA00022840"/>
    </source>
</evidence>
<organism evidence="9">
    <name type="scientific">viral metagenome</name>
    <dbReference type="NCBI Taxonomy" id="1070528"/>
    <lineage>
        <taxon>unclassified sequences</taxon>
        <taxon>metagenomes</taxon>
        <taxon>organismal metagenomes</taxon>
    </lineage>
</organism>
<evidence type="ECO:0000256" key="4">
    <source>
        <dbReference type="ARBA" id="ARBA00022741"/>
    </source>
</evidence>
<keyword evidence="3" id="KW-0808">Transferase</keyword>
<evidence type="ECO:0000256" key="2">
    <source>
        <dbReference type="ARBA" id="ARBA00022664"/>
    </source>
</evidence>
<dbReference type="GO" id="GO:0044423">
    <property type="term" value="C:virion component"/>
    <property type="evidence" value="ECO:0007669"/>
    <property type="project" value="UniProtKB-KW"/>
</dbReference>
<evidence type="ECO:0000256" key="3">
    <source>
        <dbReference type="ARBA" id="ARBA00022679"/>
    </source>
</evidence>
<keyword evidence="7" id="KW-0804">Transcription</keyword>
<evidence type="ECO:0000256" key="6">
    <source>
        <dbReference type="ARBA" id="ARBA00022844"/>
    </source>
</evidence>
<reference evidence="9" key="1">
    <citation type="journal article" date="2020" name="Nature">
        <title>Giant virus diversity and host interactions through global metagenomics.</title>
        <authorList>
            <person name="Schulz F."/>
            <person name="Roux S."/>
            <person name="Paez-Espino D."/>
            <person name="Jungbluth S."/>
            <person name="Walsh D.A."/>
            <person name="Denef V.J."/>
            <person name="McMahon K.D."/>
            <person name="Konstantinidis K.T."/>
            <person name="Eloe-Fadrosh E.A."/>
            <person name="Kyrpides N.C."/>
            <person name="Woyke T."/>
        </authorList>
    </citation>
    <scope>NUCLEOTIDE SEQUENCE</scope>
    <source>
        <strain evidence="9">GVMAG-S-3300013094-100</strain>
    </source>
</reference>
<dbReference type="Pfam" id="PF19244">
    <property type="entry name" value="Poly_A_pol_cat"/>
    <property type="match status" value="1"/>
</dbReference>
<keyword evidence="6" id="KW-0946">Virion</keyword>
<evidence type="ECO:0000259" key="8">
    <source>
        <dbReference type="Pfam" id="PF19244"/>
    </source>
</evidence>
<evidence type="ECO:0000313" key="9">
    <source>
        <dbReference type="EMBL" id="QHU21156.1"/>
    </source>
</evidence>
<dbReference type="InterPro" id="IPR045355">
    <property type="entry name" value="PolyA_pol_cat_su"/>
</dbReference>
<keyword evidence="4" id="KW-0547">Nucleotide-binding</keyword>
<evidence type="ECO:0000256" key="7">
    <source>
        <dbReference type="ARBA" id="ARBA00023163"/>
    </source>
</evidence>
<keyword evidence="5" id="KW-0067">ATP-binding</keyword>